<name>A0ABX3GK80_9BACL</name>
<evidence type="ECO:0000313" key="3">
    <source>
        <dbReference type="EMBL" id="OMD18567.1"/>
    </source>
</evidence>
<sequence length="381" mass="40378">MDVYLRKIVSVNLGFSLLFSLLSLASAATGNSVKDYESHWAQKQIESWLDKGWLKGFADGSVKPDQGITRAEFVTLINRSFDIRGSMPVRFTDVPTTGWIYEEFAKAASAGYIKGYGDKVRPNDPLTRQEAAVIISDLLKLEDASDLSALNKFKDRDQIAAWSASKVGAMINSGIMKGYPSGNFAPLQAITRAEVVTIIEPLTTKLGGAMEINEAGVFGGEDPTAPAFDEGVTVNTYGVTLKNFLVLGDLRINEGVGEGDVSLENVTVKGKVIVKGGGANSIHFKDSILGEVVVQKKGGKVSLVAEGTTQIKTVTVQSGAFIQLGQGTSVAKLILDAVTKVTGQGQILAATVNQGGKGSSFEKKPDLVEGVGLLSGTSHFN</sequence>
<evidence type="ECO:0000256" key="1">
    <source>
        <dbReference type="SAM" id="SignalP"/>
    </source>
</evidence>
<dbReference type="Proteomes" id="UP000187158">
    <property type="component" value="Unassembled WGS sequence"/>
</dbReference>
<keyword evidence="4" id="KW-1185">Reference proteome</keyword>
<dbReference type="PANTHER" id="PTHR43308">
    <property type="entry name" value="OUTER MEMBRANE PROTEIN ALPHA-RELATED"/>
    <property type="match status" value="1"/>
</dbReference>
<dbReference type="InterPro" id="IPR001119">
    <property type="entry name" value="SLH_dom"/>
</dbReference>
<organism evidence="3 4">
    <name type="scientific">Paenibacillus odorifer</name>
    <dbReference type="NCBI Taxonomy" id="189426"/>
    <lineage>
        <taxon>Bacteria</taxon>
        <taxon>Bacillati</taxon>
        <taxon>Bacillota</taxon>
        <taxon>Bacilli</taxon>
        <taxon>Bacillales</taxon>
        <taxon>Paenibacillaceae</taxon>
        <taxon>Paenibacillus</taxon>
    </lineage>
</organism>
<dbReference type="PROSITE" id="PS51272">
    <property type="entry name" value="SLH"/>
    <property type="match status" value="3"/>
</dbReference>
<reference evidence="3 4" key="1">
    <citation type="submission" date="2016-11" db="EMBL/GenBank/DDBJ databases">
        <title>Paenibacillus species isolates.</title>
        <authorList>
            <person name="Beno S.M."/>
        </authorList>
    </citation>
    <scope>NUCLEOTIDE SEQUENCE [LARGE SCALE GENOMIC DNA]</scope>
    <source>
        <strain evidence="3 4">FSL H7-0433</strain>
    </source>
</reference>
<dbReference type="Pfam" id="PF00395">
    <property type="entry name" value="SLH"/>
    <property type="match status" value="3"/>
</dbReference>
<feature type="domain" description="SLH" evidence="2">
    <location>
        <begin position="87"/>
        <end position="149"/>
    </location>
</feature>
<feature type="domain" description="SLH" evidence="2">
    <location>
        <begin position="28"/>
        <end position="86"/>
    </location>
</feature>
<protein>
    <recommendedName>
        <fullName evidence="2">SLH domain-containing protein</fullName>
    </recommendedName>
</protein>
<dbReference type="InterPro" id="IPR051465">
    <property type="entry name" value="Cell_Envelope_Struct_Comp"/>
</dbReference>
<dbReference type="RefSeq" id="WP_076220177.1">
    <property type="nucleotide sequence ID" value="NZ_MPVP01000262.1"/>
</dbReference>
<gene>
    <name evidence="3" type="ORF">BSO21_26430</name>
</gene>
<accession>A0ABX3GK80</accession>
<keyword evidence="1" id="KW-0732">Signal</keyword>
<dbReference type="EMBL" id="MPVP01000262">
    <property type="protein sequence ID" value="OMD18567.1"/>
    <property type="molecule type" value="Genomic_DNA"/>
</dbReference>
<feature type="signal peptide" evidence="1">
    <location>
        <begin position="1"/>
        <end position="27"/>
    </location>
</feature>
<evidence type="ECO:0000313" key="4">
    <source>
        <dbReference type="Proteomes" id="UP000187158"/>
    </source>
</evidence>
<proteinExistence type="predicted"/>
<comment type="caution">
    <text evidence="3">The sequence shown here is derived from an EMBL/GenBank/DDBJ whole genome shotgun (WGS) entry which is preliminary data.</text>
</comment>
<feature type="domain" description="SLH" evidence="2">
    <location>
        <begin position="150"/>
        <end position="213"/>
    </location>
</feature>
<evidence type="ECO:0000259" key="2">
    <source>
        <dbReference type="PROSITE" id="PS51272"/>
    </source>
</evidence>
<feature type="chain" id="PRO_5045775804" description="SLH domain-containing protein" evidence="1">
    <location>
        <begin position="28"/>
        <end position="381"/>
    </location>
</feature>